<feature type="coiled-coil region" evidence="1">
    <location>
        <begin position="322"/>
        <end position="356"/>
    </location>
</feature>
<dbReference type="InterPro" id="IPR031478">
    <property type="entry name" value="SPATA1_C"/>
</dbReference>
<protein>
    <recommendedName>
        <fullName evidence="2">Spermatogenesis-associated protein 1 C-terminal domain-containing protein</fullName>
    </recommendedName>
</protein>
<dbReference type="Proteomes" id="UP000472260">
    <property type="component" value="Unassembled WGS sequence"/>
</dbReference>
<evidence type="ECO:0000313" key="3">
    <source>
        <dbReference type="Ensembl" id="ENSSANP00000075508.1"/>
    </source>
</evidence>
<dbReference type="AlphaFoldDB" id="A0A671QXH2"/>
<dbReference type="Ensembl" id="ENSSANT00000080263.1">
    <property type="protein sequence ID" value="ENSSANP00000075508.1"/>
    <property type="gene ID" value="ENSSANG00000037638.1"/>
</dbReference>
<reference evidence="3" key="1">
    <citation type="submission" date="2025-08" db="UniProtKB">
        <authorList>
            <consortium name="Ensembl"/>
        </authorList>
    </citation>
    <scope>IDENTIFICATION</scope>
</reference>
<keyword evidence="1" id="KW-0175">Coiled coil</keyword>
<evidence type="ECO:0000313" key="4">
    <source>
        <dbReference type="Proteomes" id="UP000472260"/>
    </source>
</evidence>
<accession>A0A671QXH2</accession>
<dbReference type="PANTHER" id="PTHR14421">
    <property type="entry name" value="SPERMATOGENESIS-ASSOCIATED PROTEIN 1"/>
    <property type="match status" value="1"/>
</dbReference>
<organism evidence="3 4">
    <name type="scientific">Sinocyclocheilus anshuiensis</name>
    <dbReference type="NCBI Taxonomy" id="1608454"/>
    <lineage>
        <taxon>Eukaryota</taxon>
        <taxon>Metazoa</taxon>
        <taxon>Chordata</taxon>
        <taxon>Craniata</taxon>
        <taxon>Vertebrata</taxon>
        <taxon>Euteleostomi</taxon>
        <taxon>Actinopterygii</taxon>
        <taxon>Neopterygii</taxon>
        <taxon>Teleostei</taxon>
        <taxon>Ostariophysi</taxon>
        <taxon>Cypriniformes</taxon>
        <taxon>Cyprinidae</taxon>
        <taxon>Cyprininae</taxon>
        <taxon>Sinocyclocheilus</taxon>
    </lineage>
</organism>
<sequence length="367" mass="43194">MGKQSNWHYLFEKVTQIFFNKMGLDTFVLFNIFNYCRFRVELHVFYVPDDQFDRRLNKVSAEAVDTFISAGFIRVDSDVSLSDLRSDLGTFLGLDRIADRYVFFKCVGRSLALVSSYHCRIIYKLVKMYISVQPKAGVYIIYLFIFALHQIKHIVFLCIDQPLHSQQREVLHCLSIPLNFIHNKQPLVRRLLINNKLLLTNAVVILAFEYHTQHFMLSENELIEEIKLLKGQRKELEQTRQELLKNGREFYFLFFSFASEARDRWKRQYFDTKKATTLLEDTLKSVRLELHTFYSKMLQQLQARDGAKRRTQAKKHSSTKLKNELIIQIMTESSEIDNLRKNVDDAKMKLATEIKVLNRHALVSSTG</sequence>
<evidence type="ECO:0000259" key="2">
    <source>
        <dbReference type="Pfam" id="PF15743"/>
    </source>
</evidence>
<dbReference type="InterPro" id="IPR039062">
    <property type="entry name" value="SPAT1"/>
</dbReference>
<dbReference type="PANTHER" id="PTHR14421:SF3">
    <property type="entry name" value="SPERMATOGENESIS-ASSOCIATED PROTEIN 1"/>
    <property type="match status" value="1"/>
</dbReference>
<reference evidence="3" key="2">
    <citation type="submission" date="2025-09" db="UniProtKB">
        <authorList>
            <consortium name="Ensembl"/>
        </authorList>
    </citation>
    <scope>IDENTIFICATION</scope>
</reference>
<dbReference type="Pfam" id="PF15743">
    <property type="entry name" value="SPATA1_C"/>
    <property type="match status" value="1"/>
</dbReference>
<evidence type="ECO:0000256" key="1">
    <source>
        <dbReference type="SAM" id="Coils"/>
    </source>
</evidence>
<feature type="coiled-coil region" evidence="1">
    <location>
        <begin position="219"/>
        <end position="246"/>
    </location>
</feature>
<proteinExistence type="predicted"/>
<name>A0A671QXH2_9TELE</name>
<keyword evidence="4" id="KW-1185">Reference proteome</keyword>
<feature type="domain" description="Spermatogenesis-associated protein 1 C-terminal" evidence="2">
    <location>
        <begin position="224"/>
        <end position="356"/>
    </location>
</feature>